<feature type="transmembrane region" description="Helical" evidence="7">
    <location>
        <begin position="315"/>
        <end position="334"/>
    </location>
</feature>
<feature type="transmembrane region" description="Helical" evidence="7">
    <location>
        <begin position="124"/>
        <end position="144"/>
    </location>
</feature>
<feature type="transmembrane region" description="Helical" evidence="7">
    <location>
        <begin position="340"/>
        <end position="359"/>
    </location>
</feature>
<feature type="transmembrane region" description="Helical" evidence="7">
    <location>
        <begin position="97"/>
        <end position="118"/>
    </location>
</feature>
<dbReference type="OrthoDB" id="9773957at2"/>
<keyword evidence="5 7" id="KW-1133">Transmembrane helix</keyword>
<dbReference type="InterPro" id="IPR020846">
    <property type="entry name" value="MFS_dom"/>
</dbReference>
<proteinExistence type="predicted"/>
<dbReference type="GO" id="GO:0016020">
    <property type="term" value="C:membrane"/>
    <property type="evidence" value="ECO:0007669"/>
    <property type="project" value="UniProtKB-SubCell"/>
</dbReference>
<reference evidence="9 10" key="1">
    <citation type="submission" date="2018-08" db="EMBL/GenBank/DDBJ databases">
        <title>Recombination of ecologically and evolutionarily significant loci maintains genetic cohesion in the Pseudomonas syringae species complex.</title>
        <authorList>
            <person name="Dillon M."/>
            <person name="Thakur S."/>
            <person name="Almeida R.N.D."/>
            <person name="Weir B.S."/>
            <person name="Guttman D.S."/>
        </authorList>
    </citation>
    <scope>NUCLEOTIDE SEQUENCE [LARGE SCALE GENOMIC DNA]</scope>
    <source>
        <strain evidence="9 10">ICMP 3353</strain>
    </source>
</reference>
<evidence type="ECO:0000259" key="8">
    <source>
        <dbReference type="PROSITE" id="PS50850"/>
    </source>
</evidence>
<gene>
    <name evidence="9" type="ORF">ALQ04_03229</name>
</gene>
<evidence type="ECO:0000256" key="1">
    <source>
        <dbReference type="ARBA" id="ARBA00004141"/>
    </source>
</evidence>
<keyword evidence="4" id="KW-0058">Aromatic hydrocarbons catabolism</keyword>
<dbReference type="GO" id="GO:0022857">
    <property type="term" value="F:transmembrane transporter activity"/>
    <property type="evidence" value="ECO:0007669"/>
    <property type="project" value="InterPro"/>
</dbReference>
<feature type="transmembrane region" description="Helical" evidence="7">
    <location>
        <begin position="151"/>
        <end position="174"/>
    </location>
</feature>
<comment type="caution">
    <text evidence="9">The sequence shown here is derived from an EMBL/GenBank/DDBJ whole genome shotgun (WGS) entry which is preliminary data.</text>
</comment>
<dbReference type="InterPro" id="IPR011701">
    <property type="entry name" value="MFS"/>
</dbReference>
<dbReference type="PANTHER" id="PTHR43791">
    <property type="entry name" value="PERMEASE-RELATED"/>
    <property type="match status" value="1"/>
</dbReference>
<dbReference type="CDD" id="cd17319">
    <property type="entry name" value="MFS_ExuT_GudP_like"/>
    <property type="match status" value="1"/>
</dbReference>
<feature type="transmembrane region" description="Helical" evidence="7">
    <location>
        <begin position="371"/>
        <end position="394"/>
    </location>
</feature>
<feature type="transmembrane region" description="Helical" evidence="7">
    <location>
        <begin position="282"/>
        <end position="303"/>
    </location>
</feature>
<feature type="transmembrane region" description="Helical" evidence="7">
    <location>
        <begin position="249"/>
        <end position="270"/>
    </location>
</feature>
<dbReference type="SUPFAM" id="SSF103473">
    <property type="entry name" value="MFS general substrate transporter"/>
    <property type="match status" value="1"/>
</dbReference>
<evidence type="ECO:0000256" key="3">
    <source>
        <dbReference type="ARBA" id="ARBA00022692"/>
    </source>
</evidence>
<dbReference type="PROSITE" id="PS50850">
    <property type="entry name" value="MFS"/>
    <property type="match status" value="1"/>
</dbReference>
<evidence type="ECO:0000256" key="7">
    <source>
        <dbReference type="SAM" id="Phobius"/>
    </source>
</evidence>
<feature type="transmembrane region" description="Helical" evidence="7">
    <location>
        <begin position="23"/>
        <end position="43"/>
    </location>
</feature>
<dbReference type="FunFam" id="1.20.1250.20:FF:000018">
    <property type="entry name" value="MFS transporter permease"/>
    <property type="match status" value="1"/>
</dbReference>
<dbReference type="RefSeq" id="WP_012723264.1">
    <property type="nucleotide sequence ID" value="NZ_RBRE01000028.1"/>
</dbReference>
<feature type="transmembrane region" description="Helical" evidence="7">
    <location>
        <begin position="186"/>
        <end position="208"/>
    </location>
</feature>
<evidence type="ECO:0000313" key="10">
    <source>
        <dbReference type="Proteomes" id="UP000277236"/>
    </source>
</evidence>
<name>A0A3M4M5Q8_PSECI</name>
<protein>
    <submittedName>
        <fullName evidence="9">Putative transpor-related membrane protein</fullName>
    </submittedName>
</protein>
<dbReference type="Pfam" id="PF07690">
    <property type="entry name" value="MFS_1"/>
    <property type="match status" value="1"/>
</dbReference>
<dbReference type="Proteomes" id="UP000277236">
    <property type="component" value="Unassembled WGS sequence"/>
</dbReference>
<dbReference type="PANTHER" id="PTHR43791:SF36">
    <property type="entry name" value="TRANSPORTER, PUTATIVE (AFU_ORTHOLOGUE AFUA_6G08340)-RELATED"/>
    <property type="match status" value="1"/>
</dbReference>
<feature type="domain" description="Major facilitator superfamily (MFS) profile" evidence="8">
    <location>
        <begin position="27"/>
        <end position="431"/>
    </location>
</feature>
<dbReference type="AlphaFoldDB" id="A0A3M4M5Q8"/>
<feature type="transmembrane region" description="Helical" evidence="7">
    <location>
        <begin position="63"/>
        <end position="85"/>
    </location>
</feature>
<evidence type="ECO:0000256" key="5">
    <source>
        <dbReference type="ARBA" id="ARBA00022989"/>
    </source>
</evidence>
<evidence type="ECO:0000256" key="6">
    <source>
        <dbReference type="ARBA" id="ARBA00023136"/>
    </source>
</evidence>
<dbReference type="Gene3D" id="1.20.1250.20">
    <property type="entry name" value="MFS general substrate transporter like domains"/>
    <property type="match status" value="2"/>
</dbReference>
<evidence type="ECO:0000256" key="4">
    <source>
        <dbReference type="ARBA" id="ARBA00022797"/>
    </source>
</evidence>
<sequence length="432" mass="47054">MTILSDAKIAVGNIPSEQLYRKVSWRIIPLLMACYFFACLDRQNISFAKLQMQVDLSISDAVYGLGAGIFFIGYVLFEIPSNLLLPRVGARKTIARILILWGLTSAAMMFVNSIGMFYCLRFLLGVFEAGFAPGMIFYLTYWYGEARMARALALVLMAGPISGVLGGPLSALLMTACDGMMGLSGWQWMFFYEGIPCVFLGFVVWNVLADRPDTAKWLSPSEKDLLETHTRQPGAKHHSFKHVLGDPRIYVMAGAYFCLICGIYTVNFWLPSILKENGVSNTMHIGLLTSIPYLGAIASMFLVGKSSDKHQERRWHSAVPAVVAAICLGVATYLSSSIVASVLFMIVATMMMYAAYTVFWSIPSKYLKGDVAAGGIALVNTIGLLGGFFSPTIIGWATSVTGSLHAGLYVMVGLLAVGALLLSLIKLPSLSK</sequence>
<accession>A0A3M4M5Q8</accession>
<evidence type="ECO:0000313" key="9">
    <source>
        <dbReference type="EMBL" id="RMQ48481.1"/>
    </source>
</evidence>
<evidence type="ECO:0000256" key="2">
    <source>
        <dbReference type="ARBA" id="ARBA00022448"/>
    </source>
</evidence>
<keyword evidence="6 7" id="KW-0472">Membrane</keyword>
<comment type="subcellular location">
    <subcellularLocation>
        <location evidence="1">Membrane</location>
        <topology evidence="1">Multi-pass membrane protein</topology>
    </subcellularLocation>
</comment>
<dbReference type="EMBL" id="RBRE01000028">
    <property type="protein sequence ID" value="RMQ48481.1"/>
    <property type="molecule type" value="Genomic_DNA"/>
</dbReference>
<feature type="transmembrane region" description="Helical" evidence="7">
    <location>
        <begin position="406"/>
        <end position="425"/>
    </location>
</feature>
<keyword evidence="3 7" id="KW-0812">Transmembrane</keyword>
<dbReference type="InterPro" id="IPR036259">
    <property type="entry name" value="MFS_trans_sf"/>
</dbReference>
<keyword evidence="2" id="KW-0813">Transport</keyword>
<organism evidence="9 10">
    <name type="scientific">Pseudomonas cichorii</name>
    <dbReference type="NCBI Taxonomy" id="36746"/>
    <lineage>
        <taxon>Bacteria</taxon>
        <taxon>Pseudomonadati</taxon>
        <taxon>Pseudomonadota</taxon>
        <taxon>Gammaproteobacteria</taxon>
        <taxon>Pseudomonadales</taxon>
        <taxon>Pseudomonadaceae</taxon>
        <taxon>Pseudomonas</taxon>
    </lineage>
</organism>